<comment type="similarity">
    <text evidence="2">Belongs to the methyl-accepting chemotaxis (MCP) protein family.</text>
</comment>
<keyword evidence="1 3" id="KW-0807">Transducer</keyword>
<reference evidence="5" key="1">
    <citation type="journal article" date="2014" name="Int. J. Syst. Evol. Microbiol.">
        <title>Complete genome sequence of Corynebacterium casei LMG S-19264T (=DSM 44701T), isolated from a smear-ripened cheese.</title>
        <authorList>
            <consortium name="US DOE Joint Genome Institute (JGI-PGF)"/>
            <person name="Walter F."/>
            <person name="Albersmeier A."/>
            <person name="Kalinowski J."/>
            <person name="Ruckert C."/>
        </authorList>
    </citation>
    <scope>NUCLEOTIDE SEQUENCE</scope>
    <source>
        <strain evidence="5">KCTC 32182</strain>
    </source>
</reference>
<dbReference type="InterPro" id="IPR004089">
    <property type="entry name" value="MCPsignal_dom"/>
</dbReference>
<dbReference type="RefSeq" id="WP_189535238.1">
    <property type="nucleotide sequence ID" value="NZ_BMYX01000016.1"/>
</dbReference>
<dbReference type="GO" id="GO:0004888">
    <property type="term" value="F:transmembrane signaling receptor activity"/>
    <property type="evidence" value="ECO:0007669"/>
    <property type="project" value="InterPro"/>
</dbReference>
<evidence type="ECO:0000313" key="6">
    <source>
        <dbReference type="Proteomes" id="UP000645257"/>
    </source>
</evidence>
<gene>
    <name evidence="5" type="primary">cttP</name>
    <name evidence="5" type="ORF">GCM10011289_27270</name>
</gene>
<dbReference type="PANTHER" id="PTHR32089">
    <property type="entry name" value="METHYL-ACCEPTING CHEMOTAXIS PROTEIN MCPB"/>
    <property type="match status" value="1"/>
</dbReference>
<evidence type="ECO:0000256" key="1">
    <source>
        <dbReference type="ARBA" id="ARBA00023224"/>
    </source>
</evidence>
<protein>
    <submittedName>
        <fullName evidence="5">Trichloroethylene chemotactic transducer CttP</fullName>
    </submittedName>
</protein>
<evidence type="ECO:0000259" key="4">
    <source>
        <dbReference type="PROSITE" id="PS50111"/>
    </source>
</evidence>
<dbReference type="AlphaFoldDB" id="A0A918UBC5"/>
<dbReference type="PANTHER" id="PTHR32089:SF120">
    <property type="entry name" value="METHYL-ACCEPTING CHEMOTAXIS PROTEIN TLPQ"/>
    <property type="match status" value="1"/>
</dbReference>
<name>A0A918UBC5_9NEIS</name>
<sequence>MTKIFAVNKTFRLAIAVGACVVLFVLSGVGLPAWSVALAGCAAVVILLPQQRQGEHLPVSEASSPARPDMSLSELAEFAHHHAVSAREESVRVQTLVNDAVRTLVESFSGLAREAEQQLALASSLARGEAALDQMDMSFKQFVEEIAAAMAEFVDKTVENSRLAMLLVEHMEKVVGQVGAVHGLLDEIHTITNQTNMLALNAAIEAARAGEMGRGFAVVADEVRSLSARTQSFNDEIRSMMLGVRDSINDAESLIHQLASQDMMFTLQAKQKLGETSGKISDLDARIAESVTTLTHGVERLSSEVNDAVRCLQFQDMVSQLVGHVGRRLEGIEEVMLLARESGSGGVDGHALSNAIADWQGRLERNPVRQEGMDSGSVELF</sequence>
<dbReference type="Proteomes" id="UP000645257">
    <property type="component" value="Unassembled WGS sequence"/>
</dbReference>
<dbReference type="Gene3D" id="1.10.287.950">
    <property type="entry name" value="Methyl-accepting chemotaxis protein"/>
    <property type="match status" value="1"/>
</dbReference>
<dbReference type="SMART" id="SM00283">
    <property type="entry name" value="MA"/>
    <property type="match status" value="1"/>
</dbReference>
<accession>A0A918UBC5</accession>
<proteinExistence type="inferred from homology"/>
<dbReference type="Pfam" id="PF00015">
    <property type="entry name" value="MCPsignal"/>
    <property type="match status" value="1"/>
</dbReference>
<dbReference type="EMBL" id="BMYX01000016">
    <property type="protein sequence ID" value="GGY22027.1"/>
    <property type="molecule type" value="Genomic_DNA"/>
</dbReference>
<keyword evidence="6" id="KW-1185">Reference proteome</keyword>
<dbReference type="PRINTS" id="PR00260">
    <property type="entry name" value="CHEMTRNSDUCR"/>
</dbReference>
<dbReference type="GO" id="GO:0006935">
    <property type="term" value="P:chemotaxis"/>
    <property type="evidence" value="ECO:0007669"/>
    <property type="project" value="InterPro"/>
</dbReference>
<evidence type="ECO:0000256" key="3">
    <source>
        <dbReference type="PROSITE-ProRule" id="PRU00284"/>
    </source>
</evidence>
<dbReference type="PROSITE" id="PS50111">
    <property type="entry name" value="CHEMOTAXIS_TRANSDUC_2"/>
    <property type="match status" value="1"/>
</dbReference>
<dbReference type="GO" id="GO:0007165">
    <property type="term" value="P:signal transduction"/>
    <property type="evidence" value="ECO:0007669"/>
    <property type="project" value="UniProtKB-KW"/>
</dbReference>
<organism evidence="5 6">
    <name type="scientific">Paludibacterium paludis</name>
    <dbReference type="NCBI Taxonomy" id="1225769"/>
    <lineage>
        <taxon>Bacteria</taxon>
        <taxon>Pseudomonadati</taxon>
        <taxon>Pseudomonadota</taxon>
        <taxon>Betaproteobacteria</taxon>
        <taxon>Neisseriales</taxon>
        <taxon>Chromobacteriaceae</taxon>
        <taxon>Paludibacterium</taxon>
    </lineage>
</organism>
<dbReference type="GO" id="GO:0016020">
    <property type="term" value="C:membrane"/>
    <property type="evidence" value="ECO:0007669"/>
    <property type="project" value="InterPro"/>
</dbReference>
<evidence type="ECO:0000256" key="2">
    <source>
        <dbReference type="ARBA" id="ARBA00029447"/>
    </source>
</evidence>
<reference evidence="5" key="2">
    <citation type="submission" date="2020-09" db="EMBL/GenBank/DDBJ databases">
        <authorList>
            <person name="Sun Q."/>
            <person name="Kim S."/>
        </authorList>
    </citation>
    <scope>NUCLEOTIDE SEQUENCE</scope>
    <source>
        <strain evidence="5">KCTC 32182</strain>
    </source>
</reference>
<dbReference type="SUPFAM" id="SSF58104">
    <property type="entry name" value="Methyl-accepting chemotaxis protein (MCP) signaling domain"/>
    <property type="match status" value="1"/>
</dbReference>
<comment type="caution">
    <text evidence="5">The sequence shown here is derived from an EMBL/GenBank/DDBJ whole genome shotgun (WGS) entry which is preliminary data.</text>
</comment>
<feature type="domain" description="Methyl-accepting transducer" evidence="4">
    <location>
        <begin position="168"/>
        <end position="310"/>
    </location>
</feature>
<evidence type="ECO:0000313" key="5">
    <source>
        <dbReference type="EMBL" id="GGY22027.1"/>
    </source>
</evidence>
<dbReference type="InterPro" id="IPR004090">
    <property type="entry name" value="Chemotax_Me-accpt_rcpt"/>
</dbReference>